<reference evidence="2 3" key="1">
    <citation type="submission" date="2019-03" db="EMBL/GenBank/DDBJ databases">
        <title>Bradyrhizobium strains diversity isolated from Chamaecrista fasciculata.</title>
        <authorList>
            <person name="Urquiaga M.C.O."/>
            <person name="Hungria M."/>
            <person name="Delamuta J.R.M."/>
        </authorList>
    </citation>
    <scope>NUCLEOTIDE SEQUENCE [LARGE SCALE GENOMIC DNA]</scope>
    <source>
        <strain evidence="2 3">CNPSo 3424</strain>
    </source>
</reference>
<keyword evidence="3" id="KW-1185">Reference proteome</keyword>
<feature type="transmembrane region" description="Helical" evidence="1">
    <location>
        <begin position="343"/>
        <end position="364"/>
    </location>
</feature>
<dbReference type="OrthoDB" id="9808870at2"/>
<keyword evidence="1" id="KW-1133">Transmembrane helix</keyword>
<gene>
    <name evidence="2" type="ORF">E4K66_18215</name>
</gene>
<keyword evidence="1" id="KW-0812">Transmembrane</keyword>
<name>A0A4Y9L633_9BRAD</name>
<organism evidence="2 3">
    <name type="scientific">Bradyrhizobium frederickii</name>
    <dbReference type="NCBI Taxonomy" id="2560054"/>
    <lineage>
        <taxon>Bacteria</taxon>
        <taxon>Pseudomonadati</taxon>
        <taxon>Pseudomonadota</taxon>
        <taxon>Alphaproteobacteria</taxon>
        <taxon>Hyphomicrobiales</taxon>
        <taxon>Nitrobacteraceae</taxon>
        <taxon>Bradyrhizobium</taxon>
    </lineage>
</organism>
<dbReference type="Proteomes" id="UP000298225">
    <property type="component" value="Unassembled WGS sequence"/>
</dbReference>
<feature type="transmembrane region" description="Helical" evidence="1">
    <location>
        <begin position="272"/>
        <end position="293"/>
    </location>
</feature>
<evidence type="ECO:0000256" key="1">
    <source>
        <dbReference type="SAM" id="Phobius"/>
    </source>
</evidence>
<feature type="transmembrane region" description="Helical" evidence="1">
    <location>
        <begin position="305"/>
        <end position="331"/>
    </location>
</feature>
<accession>A0A4Y9L633</accession>
<evidence type="ECO:0000313" key="3">
    <source>
        <dbReference type="Proteomes" id="UP000298225"/>
    </source>
</evidence>
<dbReference type="Pfam" id="PF13795">
    <property type="entry name" value="HupE_UreJ_2"/>
    <property type="match status" value="1"/>
</dbReference>
<proteinExistence type="predicted"/>
<protein>
    <submittedName>
        <fullName evidence="2">HupE/UreJ family protein</fullName>
    </submittedName>
</protein>
<feature type="transmembrane region" description="Helical" evidence="1">
    <location>
        <begin position="246"/>
        <end position="265"/>
    </location>
</feature>
<sequence length="366" mass="38003">MTPPASLRRAAPWAALALLLLLGPAQGHIAGSMGYATVSLHGGTVRYSLTLGPDALAAAGGEAGVRLAPRGDYNTLADLVARKVGISANGVRCEPVPGTVTPPTPDRANAVVIIDYACPGTPRELVLRDDLSDVLGNDYHTFVRVEALGSVRQYTLEGDRREARLAVAAPSGSPAPEVTAGSGVFAFFRLGIEHILTGVDHLLFVLALVLGGGGIGSLFAVITAFTVAHSITLAVAVLGGASPPSWIVEPVIALSIVYVTAENIFLRRTASWRWAVGFAFGLVHGFGFAGALLDLDLPPAALAGALVSFNLGVEAGQAAVITAFLPVLLWFRRAAWERRAVKALSGLVLVAGLAFLVDRVLVAANW</sequence>
<dbReference type="EMBL" id="SPQU01000007">
    <property type="protein sequence ID" value="TFV38309.1"/>
    <property type="molecule type" value="Genomic_DNA"/>
</dbReference>
<keyword evidence="1" id="KW-0472">Membrane</keyword>
<dbReference type="AlphaFoldDB" id="A0A4Y9L633"/>
<dbReference type="InterPro" id="IPR032809">
    <property type="entry name" value="Put_HupE_UreJ"/>
</dbReference>
<comment type="caution">
    <text evidence="2">The sequence shown here is derived from an EMBL/GenBank/DDBJ whole genome shotgun (WGS) entry which is preliminary data.</text>
</comment>
<evidence type="ECO:0000313" key="2">
    <source>
        <dbReference type="EMBL" id="TFV38309.1"/>
    </source>
</evidence>